<reference evidence="2" key="1">
    <citation type="submission" date="2016-11" db="UniProtKB">
        <authorList>
            <consortium name="WormBaseParasite"/>
        </authorList>
    </citation>
    <scope>IDENTIFICATION</scope>
</reference>
<keyword evidence="1" id="KW-1185">Reference proteome</keyword>
<proteinExistence type="predicted"/>
<organism evidence="1 2">
    <name type="scientific">Steinernema glaseri</name>
    <dbReference type="NCBI Taxonomy" id="37863"/>
    <lineage>
        <taxon>Eukaryota</taxon>
        <taxon>Metazoa</taxon>
        <taxon>Ecdysozoa</taxon>
        <taxon>Nematoda</taxon>
        <taxon>Chromadorea</taxon>
        <taxon>Rhabditida</taxon>
        <taxon>Tylenchina</taxon>
        <taxon>Panagrolaimomorpha</taxon>
        <taxon>Strongyloidoidea</taxon>
        <taxon>Steinernematidae</taxon>
        <taxon>Steinernema</taxon>
    </lineage>
</organism>
<sequence length="105" mass="12030">MLIMVIFVSQVRTGVHQSLQHQVFGRLGALQSAFAEHDVVAKAFLGIRAQSGKPMLLLLVRALYGKGSLPKALYGYRILRKPVISYERYSIRYGNRIHMYMWNSF</sequence>
<evidence type="ECO:0000313" key="1">
    <source>
        <dbReference type="Proteomes" id="UP000095287"/>
    </source>
</evidence>
<name>A0A1I8ARU6_9BILA</name>
<protein>
    <submittedName>
        <fullName evidence="2">Secreted protein</fullName>
    </submittedName>
</protein>
<evidence type="ECO:0000313" key="2">
    <source>
        <dbReference type="WBParaSite" id="L893_g8570.t1"/>
    </source>
</evidence>
<dbReference type="Proteomes" id="UP000095287">
    <property type="component" value="Unplaced"/>
</dbReference>
<dbReference type="AlphaFoldDB" id="A0A1I8ARU6"/>
<accession>A0A1I8ARU6</accession>
<dbReference type="WBParaSite" id="L893_g8570.t1">
    <property type="protein sequence ID" value="L893_g8570.t1"/>
    <property type="gene ID" value="L893_g8570"/>
</dbReference>